<proteinExistence type="predicted"/>
<dbReference type="AlphaFoldDB" id="A0A0S4IV91"/>
<organism evidence="1 2">
    <name type="scientific">Bodo saltans</name>
    <name type="common">Flagellated protozoan</name>
    <dbReference type="NCBI Taxonomy" id="75058"/>
    <lineage>
        <taxon>Eukaryota</taxon>
        <taxon>Discoba</taxon>
        <taxon>Euglenozoa</taxon>
        <taxon>Kinetoplastea</taxon>
        <taxon>Metakinetoplastina</taxon>
        <taxon>Eubodonida</taxon>
        <taxon>Bodonidae</taxon>
        <taxon>Bodo</taxon>
    </lineage>
</organism>
<accession>A0A0S4IV91</accession>
<protein>
    <submittedName>
        <fullName evidence="1">Uncharacterized protein</fullName>
    </submittedName>
</protein>
<reference evidence="2" key="1">
    <citation type="submission" date="2015-09" db="EMBL/GenBank/DDBJ databases">
        <authorList>
            <consortium name="Pathogen Informatics"/>
        </authorList>
    </citation>
    <scope>NUCLEOTIDE SEQUENCE [LARGE SCALE GENOMIC DNA]</scope>
    <source>
        <strain evidence="2">Lake Konstanz</strain>
    </source>
</reference>
<gene>
    <name evidence="1" type="ORF">BSAL_68680</name>
</gene>
<keyword evidence="2" id="KW-1185">Reference proteome</keyword>
<dbReference type="Proteomes" id="UP000051952">
    <property type="component" value="Unassembled WGS sequence"/>
</dbReference>
<sequence length="97" mass="10533">MPASNWGIVVKTIRRFGDRTPRRHKPLVSRASEAARIVLSVWRGGSNNGKGREPWAVAIEISAREMRAAIGHIRQQDVAQGFTKSIKSPSGSATGVV</sequence>
<evidence type="ECO:0000313" key="1">
    <source>
        <dbReference type="EMBL" id="CUF98918.1"/>
    </source>
</evidence>
<name>A0A0S4IV91_BODSA</name>
<dbReference type="VEuPathDB" id="TriTrypDB:BSAL_68680"/>
<dbReference type="EMBL" id="CYKH01000479">
    <property type="protein sequence ID" value="CUF98918.1"/>
    <property type="molecule type" value="Genomic_DNA"/>
</dbReference>
<evidence type="ECO:0000313" key="2">
    <source>
        <dbReference type="Proteomes" id="UP000051952"/>
    </source>
</evidence>